<feature type="transmembrane region" description="Helical" evidence="6">
    <location>
        <begin position="129"/>
        <end position="151"/>
    </location>
</feature>
<feature type="non-terminal residue" evidence="7">
    <location>
        <position position="1"/>
    </location>
</feature>
<organism evidence="7">
    <name type="scientific">Caldithrix abyssi</name>
    <dbReference type="NCBI Taxonomy" id="187145"/>
    <lineage>
        <taxon>Bacteria</taxon>
        <taxon>Pseudomonadati</taxon>
        <taxon>Calditrichota</taxon>
        <taxon>Calditrichia</taxon>
        <taxon>Calditrichales</taxon>
        <taxon>Calditrichaceae</taxon>
        <taxon>Caldithrix</taxon>
    </lineage>
</organism>
<evidence type="ECO:0000256" key="3">
    <source>
        <dbReference type="ARBA" id="ARBA00022692"/>
    </source>
</evidence>
<comment type="subcellular location">
    <subcellularLocation>
        <location evidence="1">Cell membrane</location>
        <topology evidence="1">Multi-pass membrane protein</topology>
    </subcellularLocation>
</comment>
<accession>A0A7V5LK37</accession>
<dbReference type="PANTHER" id="PTHR30250">
    <property type="entry name" value="PST FAMILY PREDICTED COLANIC ACID TRANSPORTER"/>
    <property type="match status" value="1"/>
</dbReference>
<gene>
    <name evidence="7" type="ORF">ENL21_06010</name>
</gene>
<proteinExistence type="predicted"/>
<comment type="caution">
    <text evidence="7">The sequence shown here is derived from an EMBL/GenBank/DDBJ whole genome shotgun (WGS) entry which is preliminary data.</text>
</comment>
<evidence type="ECO:0000256" key="2">
    <source>
        <dbReference type="ARBA" id="ARBA00022475"/>
    </source>
</evidence>
<keyword evidence="4 6" id="KW-1133">Transmembrane helix</keyword>
<dbReference type="Pfam" id="PF01943">
    <property type="entry name" value="Polysacc_synt"/>
    <property type="match status" value="1"/>
</dbReference>
<dbReference type="GO" id="GO:0005886">
    <property type="term" value="C:plasma membrane"/>
    <property type="evidence" value="ECO:0007669"/>
    <property type="project" value="UniProtKB-SubCell"/>
</dbReference>
<keyword evidence="3 6" id="KW-0812">Transmembrane</keyword>
<evidence type="ECO:0000256" key="4">
    <source>
        <dbReference type="ARBA" id="ARBA00022989"/>
    </source>
</evidence>
<feature type="transmembrane region" description="Helical" evidence="6">
    <location>
        <begin position="15"/>
        <end position="34"/>
    </location>
</feature>
<keyword evidence="5 6" id="KW-0472">Membrane</keyword>
<evidence type="ECO:0000256" key="6">
    <source>
        <dbReference type="SAM" id="Phobius"/>
    </source>
</evidence>
<feature type="transmembrane region" description="Helical" evidence="6">
    <location>
        <begin position="95"/>
        <end position="114"/>
    </location>
</feature>
<sequence length="264" mass="30406">FAFQFIPKLHILKQLLKTGLPLMFLLLLTYLLYQSDHYIIKFYLGVEQTGVYNYGYRFASMLLIFVVQSNNVWLPRVYARGEDFFKQHFSAYASLIALACAAILWFLVLLFHYFSGLLIPSGFEISKQILLIVGLGYIVYGQAQMIDAWLILKHKSRILVWISMIALILNISLNLYLIPRFGLPAAALVTSLSFLFIWLAILIYLKQVLNAKTLILSALKTVLYILPFFLLFFNDSPLFPGLIFFLMAILEIATNPLLKTIWQQ</sequence>
<feature type="transmembrane region" description="Helical" evidence="6">
    <location>
        <begin position="214"/>
        <end position="233"/>
    </location>
</feature>
<evidence type="ECO:0000256" key="5">
    <source>
        <dbReference type="ARBA" id="ARBA00023136"/>
    </source>
</evidence>
<name>A0A7V5LK37_CALAY</name>
<reference evidence="7" key="1">
    <citation type="journal article" date="2020" name="mSystems">
        <title>Genome- and Community-Level Interaction Insights into Carbon Utilization and Element Cycling Functions of Hydrothermarchaeota in Hydrothermal Sediment.</title>
        <authorList>
            <person name="Zhou Z."/>
            <person name="Liu Y."/>
            <person name="Xu W."/>
            <person name="Pan J."/>
            <person name="Luo Z.H."/>
            <person name="Li M."/>
        </authorList>
    </citation>
    <scope>NUCLEOTIDE SEQUENCE [LARGE SCALE GENOMIC DNA]</scope>
    <source>
        <strain evidence="7">HyVt-76</strain>
    </source>
</reference>
<feature type="transmembrane region" description="Helical" evidence="6">
    <location>
        <begin position="183"/>
        <end position="205"/>
    </location>
</feature>
<keyword evidence="2" id="KW-1003">Cell membrane</keyword>
<feature type="transmembrane region" description="Helical" evidence="6">
    <location>
        <begin position="158"/>
        <end position="177"/>
    </location>
</feature>
<feature type="transmembrane region" description="Helical" evidence="6">
    <location>
        <begin position="239"/>
        <end position="258"/>
    </location>
</feature>
<evidence type="ECO:0008006" key="8">
    <source>
        <dbReference type="Google" id="ProtNLM"/>
    </source>
</evidence>
<dbReference type="InterPro" id="IPR002797">
    <property type="entry name" value="Polysacc_synth"/>
</dbReference>
<dbReference type="EMBL" id="DRTD01000438">
    <property type="protein sequence ID" value="HHE55318.1"/>
    <property type="molecule type" value="Genomic_DNA"/>
</dbReference>
<dbReference type="Proteomes" id="UP000886111">
    <property type="component" value="Unassembled WGS sequence"/>
</dbReference>
<dbReference type="AlphaFoldDB" id="A0A7V5LK37"/>
<dbReference type="InterPro" id="IPR050833">
    <property type="entry name" value="Poly_Biosynth_Transport"/>
</dbReference>
<evidence type="ECO:0000256" key="1">
    <source>
        <dbReference type="ARBA" id="ARBA00004651"/>
    </source>
</evidence>
<dbReference type="PANTHER" id="PTHR30250:SF11">
    <property type="entry name" value="O-ANTIGEN TRANSPORTER-RELATED"/>
    <property type="match status" value="1"/>
</dbReference>
<evidence type="ECO:0000313" key="7">
    <source>
        <dbReference type="EMBL" id="HHE55318.1"/>
    </source>
</evidence>
<protein>
    <recommendedName>
        <fullName evidence="8">Polysaccharide biosynthesis protein C-terminal domain-containing protein</fullName>
    </recommendedName>
</protein>